<comment type="similarity">
    <text evidence="2">Belongs to the bZIP family.</text>
</comment>
<dbReference type="SMART" id="SM00338">
    <property type="entry name" value="BRLZ"/>
    <property type="match status" value="1"/>
</dbReference>
<reference evidence="10" key="1">
    <citation type="journal article" date="2014" name="BMC Genomics">
        <title>Characterizing the developmental transcriptome of the oriental fruit fly, Bactrocera dorsalis (Diptera: Tephritidae) through comparative genomic analysis with Drosophila melanogaster utilizing modENCODE datasets.</title>
        <authorList>
            <person name="Geib S.M."/>
            <person name="Calla B."/>
            <person name="Hall B."/>
            <person name="Hou S."/>
            <person name="Manoukis N.C."/>
        </authorList>
    </citation>
    <scope>NUCLEOTIDE SEQUENCE</scope>
    <source>
        <strain evidence="10">Punador</strain>
    </source>
</reference>
<dbReference type="GO" id="GO:0001228">
    <property type="term" value="F:DNA-binding transcription activator activity, RNA polymerase II-specific"/>
    <property type="evidence" value="ECO:0007669"/>
    <property type="project" value="TreeGrafter"/>
</dbReference>
<dbReference type="EMBL" id="GAKP01008365">
    <property type="protein sequence ID" value="JAC50587.1"/>
    <property type="molecule type" value="Transcribed_RNA"/>
</dbReference>
<dbReference type="RefSeq" id="XP_011200333.2">
    <property type="nucleotide sequence ID" value="XM_011202031.3"/>
</dbReference>
<dbReference type="CTD" id="47767"/>
<dbReference type="Gene3D" id="1.20.5.170">
    <property type="match status" value="1"/>
</dbReference>
<dbReference type="Pfam" id="PF00170">
    <property type="entry name" value="bZIP_1"/>
    <property type="match status" value="1"/>
</dbReference>
<evidence type="ECO:0000256" key="4">
    <source>
        <dbReference type="ARBA" id="ARBA00023125"/>
    </source>
</evidence>
<accession>A0A034W8F9</accession>
<dbReference type="PROSITE" id="PS00036">
    <property type="entry name" value="BZIP_BASIC"/>
    <property type="match status" value="1"/>
</dbReference>
<keyword evidence="5" id="KW-0804">Transcription</keyword>
<evidence type="ECO:0000259" key="9">
    <source>
        <dbReference type="PROSITE" id="PS50217"/>
    </source>
</evidence>
<feature type="region of interest" description="Disordered" evidence="8">
    <location>
        <begin position="263"/>
        <end position="351"/>
    </location>
</feature>
<dbReference type="AlphaFoldDB" id="A0A034W8F9"/>
<evidence type="ECO:0000256" key="1">
    <source>
        <dbReference type="ARBA" id="ARBA00004123"/>
    </source>
</evidence>
<evidence type="ECO:0000256" key="8">
    <source>
        <dbReference type="SAM" id="MobiDB-lite"/>
    </source>
</evidence>
<evidence type="ECO:0000256" key="5">
    <source>
        <dbReference type="ARBA" id="ARBA00023163"/>
    </source>
</evidence>
<sequence length="410" mass="45782">MKPVSKMATDTDISAMESLALPAELYWDCKTEPESPLSMELFSMNEPAGFWLHDDNFENGIVTVSDDDFDLKPGMELLNGDDLVLEFSDLKEEEWSEDKVPLLDTDSIIAHPNSVTKVYSNFDNSDALKSENFEITVLTTLTPPQSPPQSSTSANILQHAIATEGVVNFNNYIHHHSTFHTTPATVSSAAPTPVATSTNHAVPSHALASATPTATLQNLHFSNYYGAAPFTPSEAPQTDDDKRNSQIVDDILKSFIKELPDLNDECESNSSSAYSTVSRPESIATDEDWSPDSSFSSSASSSPIYGGGDEDNTQFVQSKQSEPKKRTRPYGRGVEDRKIRKKEQNKNAATRYRQKKKIEMENVLNEEQQLTQRNDELKRILAERQREAKYLKTLIREFYSQKKGSQSSKH</sequence>
<dbReference type="PANTHER" id="PTHR13044">
    <property type="entry name" value="ACTIVATING TRANSCRIPTION FACTOR ATF 4/5"/>
    <property type="match status" value="1"/>
</dbReference>
<feature type="domain" description="BZIP" evidence="9">
    <location>
        <begin position="335"/>
        <end position="398"/>
    </location>
</feature>
<evidence type="ECO:0000256" key="3">
    <source>
        <dbReference type="ARBA" id="ARBA00023015"/>
    </source>
</evidence>
<evidence type="ECO:0000256" key="2">
    <source>
        <dbReference type="ARBA" id="ARBA00007163"/>
    </source>
</evidence>
<feature type="compositionally biased region" description="Polar residues" evidence="8">
    <location>
        <begin position="268"/>
        <end position="279"/>
    </location>
</feature>
<proteinExistence type="inferred from homology"/>
<dbReference type="SUPFAM" id="SSF57959">
    <property type="entry name" value="Leucine zipper domain"/>
    <property type="match status" value="1"/>
</dbReference>
<comment type="subcellular location">
    <subcellularLocation>
        <location evidence="1">Nucleus</location>
    </subcellularLocation>
</comment>
<feature type="compositionally biased region" description="Low complexity" evidence="8">
    <location>
        <begin position="291"/>
        <end position="302"/>
    </location>
</feature>
<dbReference type="CDD" id="cd14692">
    <property type="entry name" value="bZIP_ATF4"/>
    <property type="match status" value="1"/>
</dbReference>
<evidence type="ECO:0000313" key="10">
    <source>
        <dbReference type="EMBL" id="JAC50587.1"/>
    </source>
</evidence>
<keyword evidence="7" id="KW-0175">Coiled coil</keyword>
<dbReference type="GeneID" id="105224058"/>
<keyword evidence="3" id="KW-0805">Transcription regulation</keyword>
<dbReference type="GO" id="GO:0005634">
    <property type="term" value="C:nucleus"/>
    <property type="evidence" value="ECO:0007669"/>
    <property type="project" value="UniProtKB-SubCell"/>
</dbReference>
<protein>
    <submittedName>
        <fullName evidence="10">Activating transcription factor of chaperone</fullName>
    </submittedName>
</protein>
<keyword evidence="4" id="KW-0238">DNA-binding</keyword>
<keyword evidence="6" id="KW-0539">Nucleus</keyword>
<dbReference type="InterPro" id="IPR046347">
    <property type="entry name" value="bZIP_sf"/>
</dbReference>
<evidence type="ECO:0000256" key="6">
    <source>
        <dbReference type="ARBA" id="ARBA00023242"/>
    </source>
</evidence>
<name>A0A034W8F9_BACDO</name>
<dbReference type="KEGG" id="bdr:105224058"/>
<dbReference type="PROSITE" id="PS50217">
    <property type="entry name" value="BZIP"/>
    <property type="match status" value="1"/>
</dbReference>
<evidence type="ECO:0000256" key="7">
    <source>
        <dbReference type="SAM" id="Coils"/>
    </source>
</evidence>
<organism evidence="10">
    <name type="scientific">Bactrocera dorsalis</name>
    <name type="common">Oriental fruit fly</name>
    <name type="synonym">Dacus dorsalis</name>
    <dbReference type="NCBI Taxonomy" id="27457"/>
    <lineage>
        <taxon>Eukaryota</taxon>
        <taxon>Metazoa</taxon>
        <taxon>Ecdysozoa</taxon>
        <taxon>Arthropoda</taxon>
        <taxon>Hexapoda</taxon>
        <taxon>Insecta</taxon>
        <taxon>Pterygota</taxon>
        <taxon>Neoptera</taxon>
        <taxon>Endopterygota</taxon>
        <taxon>Diptera</taxon>
        <taxon>Brachycera</taxon>
        <taxon>Muscomorpha</taxon>
        <taxon>Tephritoidea</taxon>
        <taxon>Tephritidae</taxon>
        <taxon>Bactrocera</taxon>
        <taxon>Bactrocera</taxon>
    </lineage>
</organism>
<feature type="coiled-coil region" evidence="7">
    <location>
        <begin position="353"/>
        <end position="387"/>
    </location>
</feature>
<gene>
    <name evidence="10" type="primary">ATFC</name>
</gene>
<dbReference type="PANTHER" id="PTHR13044:SF14">
    <property type="entry name" value="CRYPTOCEPHAL, ISOFORM A"/>
    <property type="match status" value="1"/>
</dbReference>
<dbReference type="OrthoDB" id="5847285at2759"/>
<dbReference type="InterPro" id="IPR004827">
    <property type="entry name" value="bZIP"/>
</dbReference>
<dbReference type="FunFam" id="1.20.5.170:FF:000021">
    <property type="entry name" value="Cyclic AMP-dependent transcription factor ATF-4"/>
    <property type="match status" value="1"/>
</dbReference>
<dbReference type="GO" id="GO:0000977">
    <property type="term" value="F:RNA polymerase II transcription regulatory region sequence-specific DNA binding"/>
    <property type="evidence" value="ECO:0007669"/>
    <property type="project" value="TreeGrafter"/>
</dbReference>
<feature type="compositionally biased region" description="Basic and acidic residues" evidence="8">
    <location>
        <begin position="333"/>
        <end position="345"/>
    </location>
</feature>